<evidence type="ECO:0000313" key="9">
    <source>
        <dbReference type="EMBL" id="GFH61004.1"/>
    </source>
</evidence>
<dbReference type="GO" id="GO:0046872">
    <property type="term" value="F:metal ion binding"/>
    <property type="evidence" value="ECO:0007669"/>
    <property type="project" value="UniProtKB-KW"/>
</dbReference>
<dbReference type="Proteomes" id="UP001054902">
    <property type="component" value="Unassembled WGS sequence"/>
</dbReference>
<keyword evidence="7" id="KW-0862">Zinc</keyword>
<dbReference type="InterPro" id="IPR001330">
    <property type="entry name" value="Prenyltrans"/>
</dbReference>
<dbReference type="PANTHER" id="PTHR11774:SF4">
    <property type="entry name" value="GERANYLGERANYL TRANSFERASE TYPE-1 SUBUNIT BETA"/>
    <property type="match status" value="1"/>
</dbReference>
<evidence type="ECO:0000256" key="5">
    <source>
        <dbReference type="ARBA" id="ARBA00022723"/>
    </source>
</evidence>
<evidence type="ECO:0000256" key="1">
    <source>
        <dbReference type="ARBA" id="ARBA00001947"/>
    </source>
</evidence>
<evidence type="ECO:0000256" key="7">
    <source>
        <dbReference type="ARBA" id="ARBA00022833"/>
    </source>
</evidence>
<sequence>MTEFDRERHIQYFLMNLKKLPRDYIALDSNRLTLVHFSVQSLELLNFFDTNADFDKNQIIEWIYHLQKKSLNGFRGGTSEETSHDFPHLAMTYSALSSLITLGDDLERIDKKKITSYLKQLQKKDGSFSCVEFGSETDMRFLYCAVAISYMLNDLSGINLESAFSYIQSCLSYEGGFSLIPMQESHGGSTFCAVASLKLMGQLERFFEVNVDSKNNLVQWCLSRQIEGLQGRTNKLEDTCYSFWIGASLNILDDAHELLDKCALDDFVHDCQTSLGGFSKLRGGGNSYPDLLHSFYSLCWLSISSSSCSSEEKSEYSFKLKALNAPLGLPDSQNLKSYLGTRYN</sequence>
<keyword evidence="10" id="KW-1185">Reference proteome</keyword>
<keyword evidence="5" id="KW-0479">Metal-binding</keyword>
<evidence type="ECO:0000256" key="4">
    <source>
        <dbReference type="ARBA" id="ARBA00022679"/>
    </source>
</evidence>
<evidence type="ECO:0000313" key="10">
    <source>
        <dbReference type="Proteomes" id="UP001054902"/>
    </source>
</evidence>
<evidence type="ECO:0000256" key="6">
    <source>
        <dbReference type="ARBA" id="ARBA00022737"/>
    </source>
</evidence>
<dbReference type="EMBL" id="BLLK01000069">
    <property type="protein sequence ID" value="GFH61004.1"/>
    <property type="molecule type" value="Genomic_DNA"/>
</dbReference>
<evidence type="ECO:0000256" key="2">
    <source>
        <dbReference type="ARBA" id="ARBA00010497"/>
    </source>
</evidence>
<comment type="similarity">
    <text evidence="2">Belongs to the protein prenyltransferase subunit beta family.</text>
</comment>
<protein>
    <recommendedName>
        <fullName evidence="8">Prenyltransferase alpha-alpha toroid domain-containing protein</fullName>
    </recommendedName>
</protein>
<dbReference type="GO" id="GO:0005953">
    <property type="term" value="C:CAAX-protein geranylgeranyltransferase complex"/>
    <property type="evidence" value="ECO:0007669"/>
    <property type="project" value="TreeGrafter"/>
</dbReference>
<organism evidence="9 10">
    <name type="scientific">Chaetoceros tenuissimus</name>
    <dbReference type="NCBI Taxonomy" id="426638"/>
    <lineage>
        <taxon>Eukaryota</taxon>
        <taxon>Sar</taxon>
        <taxon>Stramenopiles</taxon>
        <taxon>Ochrophyta</taxon>
        <taxon>Bacillariophyta</taxon>
        <taxon>Coscinodiscophyceae</taxon>
        <taxon>Chaetocerotophycidae</taxon>
        <taxon>Chaetocerotales</taxon>
        <taxon>Chaetocerotaceae</taxon>
        <taxon>Chaetoceros</taxon>
    </lineage>
</organism>
<evidence type="ECO:0000259" key="8">
    <source>
        <dbReference type="Pfam" id="PF00432"/>
    </source>
</evidence>
<comment type="caution">
    <text evidence="9">The sequence shown here is derived from an EMBL/GenBank/DDBJ whole genome shotgun (WGS) entry which is preliminary data.</text>
</comment>
<dbReference type="Gene3D" id="1.50.10.20">
    <property type="match status" value="1"/>
</dbReference>
<evidence type="ECO:0000256" key="3">
    <source>
        <dbReference type="ARBA" id="ARBA00022602"/>
    </source>
</evidence>
<keyword evidence="4" id="KW-0808">Transferase</keyword>
<keyword evidence="3" id="KW-0637">Prenyltransferase</keyword>
<keyword evidence="6" id="KW-0677">Repeat</keyword>
<dbReference type="GO" id="GO:0004662">
    <property type="term" value="F:CAAX-protein geranylgeranyltransferase activity"/>
    <property type="evidence" value="ECO:0007669"/>
    <property type="project" value="TreeGrafter"/>
</dbReference>
<gene>
    <name evidence="9" type="ORF">CTEN210_17480</name>
</gene>
<dbReference type="AlphaFoldDB" id="A0AAD3DE55"/>
<accession>A0AAD3DE55</accession>
<dbReference type="SUPFAM" id="SSF48239">
    <property type="entry name" value="Terpenoid cyclases/Protein prenyltransferases"/>
    <property type="match status" value="1"/>
</dbReference>
<feature type="domain" description="Prenyltransferase alpha-alpha toroid" evidence="8">
    <location>
        <begin position="4"/>
        <end position="307"/>
    </location>
</feature>
<reference evidence="9 10" key="1">
    <citation type="journal article" date="2021" name="Sci. Rep.">
        <title>The genome of the diatom Chaetoceros tenuissimus carries an ancient integrated fragment of an extant virus.</title>
        <authorList>
            <person name="Hongo Y."/>
            <person name="Kimura K."/>
            <person name="Takaki Y."/>
            <person name="Yoshida Y."/>
            <person name="Baba S."/>
            <person name="Kobayashi G."/>
            <person name="Nagasaki K."/>
            <person name="Hano T."/>
            <person name="Tomaru Y."/>
        </authorList>
    </citation>
    <scope>NUCLEOTIDE SEQUENCE [LARGE SCALE GENOMIC DNA]</scope>
    <source>
        <strain evidence="9 10">NIES-3715</strain>
    </source>
</reference>
<name>A0AAD3DE55_9STRA</name>
<comment type="cofactor">
    <cofactor evidence="1">
        <name>Zn(2+)</name>
        <dbReference type="ChEBI" id="CHEBI:29105"/>
    </cofactor>
</comment>
<dbReference type="Pfam" id="PF00432">
    <property type="entry name" value="Prenyltrans"/>
    <property type="match status" value="1"/>
</dbReference>
<dbReference type="InterPro" id="IPR045089">
    <property type="entry name" value="PGGT1B-like"/>
</dbReference>
<dbReference type="PANTHER" id="PTHR11774">
    <property type="entry name" value="GERANYLGERANYL TRANSFERASE TYPE BETA SUBUNIT"/>
    <property type="match status" value="1"/>
</dbReference>
<dbReference type="InterPro" id="IPR008930">
    <property type="entry name" value="Terpenoid_cyclase/PrenylTrfase"/>
</dbReference>
<proteinExistence type="inferred from homology"/>